<dbReference type="CDD" id="cd11325">
    <property type="entry name" value="AmyAc_GTHase"/>
    <property type="match status" value="1"/>
</dbReference>
<name>A0ABY0V7C3_9ACTO</name>
<dbReference type="SUPFAM" id="SSF51445">
    <property type="entry name" value="(Trans)glycosidases"/>
    <property type="match status" value="1"/>
</dbReference>
<evidence type="ECO:0000256" key="11">
    <source>
        <dbReference type="ARBA" id="ARBA00033284"/>
    </source>
</evidence>
<dbReference type="Pfam" id="PF00128">
    <property type="entry name" value="Alpha-amylase"/>
    <property type="match status" value="1"/>
</dbReference>
<dbReference type="SUPFAM" id="SSF81296">
    <property type="entry name" value="E set domains"/>
    <property type="match status" value="1"/>
</dbReference>
<feature type="domain" description="Glycosyl hydrolase family 13 catalytic" evidence="15">
    <location>
        <begin position="93"/>
        <end position="417"/>
    </location>
</feature>
<comment type="pathway">
    <text evidence="2 14">Glycan biosynthesis; trehalose biosynthesis.</text>
</comment>
<reference evidence="16 17" key="1">
    <citation type="submission" date="2016-10" db="EMBL/GenBank/DDBJ databases">
        <authorList>
            <person name="Varghese N."/>
            <person name="Submissions S."/>
        </authorList>
    </citation>
    <scope>NUCLEOTIDE SEQUENCE [LARGE SCALE GENOMIC DNA]</scope>
    <source>
        <strain evidence="16 17">DSM 9169</strain>
    </source>
</reference>
<proteinExistence type="inferred from homology"/>
<comment type="subcellular location">
    <subcellularLocation>
        <location evidence="1">Cytoplasm</location>
    </subcellularLocation>
</comment>
<evidence type="ECO:0000256" key="2">
    <source>
        <dbReference type="ARBA" id="ARBA00005199"/>
    </source>
</evidence>
<accession>A0ABY0V7C3</accession>
<evidence type="ECO:0000313" key="17">
    <source>
        <dbReference type="Proteomes" id="UP000198976"/>
    </source>
</evidence>
<dbReference type="EMBL" id="LT629792">
    <property type="protein sequence ID" value="SDT92719.1"/>
    <property type="molecule type" value="Genomic_DNA"/>
</dbReference>
<evidence type="ECO:0000256" key="14">
    <source>
        <dbReference type="PIRNR" id="PIRNR006337"/>
    </source>
</evidence>
<dbReference type="InterPro" id="IPR013783">
    <property type="entry name" value="Ig-like_fold"/>
</dbReference>
<evidence type="ECO:0000313" key="16">
    <source>
        <dbReference type="EMBL" id="SDT92719.1"/>
    </source>
</evidence>
<dbReference type="Gene3D" id="1.10.10.760">
    <property type="entry name" value="E-set domains of sugar-utilizing enzymes"/>
    <property type="match status" value="1"/>
</dbReference>
<keyword evidence="17" id="KW-1185">Reference proteome</keyword>
<dbReference type="NCBIfam" id="TIGR02402">
    <property type="entry name" value="trehalose_TreZ"/>
    <property type="match status" value="1"/>
</dbReference>
<dbReference type="EC" id="3.2.1.141" evidence="4 13"/>
<dbReference type="InterPro" id="IPR012768">
    <property type="entry name" value="Trehalose_TreZ"/>
</dbReference>
<dbReference type="CDD" id="cd02853">
    <property type="entry name" value="E_set_MTHase_like_N"/>
    <property type="match status" value="1"/>
</dbReference>
<evidence type="ECO:0000256" key="9">
    <source>
        <dbReference type="ARBA" id="ARBA00023295"/>
    </source>
</evidence>
<evidence type="ECO:0000256" key="10">
    <source>
        <dbReference type="ARBA" id="ARBA00032057"/>
    </source>
</evidence>
<evidence type="ECO:0000256" key="5">
    <source>
        <dbReference type="ARBA" id="ARBA00015938"/>
    </source>
</evidence>
<evidence type="ECO:0000256" key="7">
    <source>
        <dbReference type="ARBA" id="ARBA00022801"/>
    </source>
</evidence>
<dbReference type="InterPro" id="IPR017853">
    <property type="entry name" value="GH"/>
</dbReference>
<evidence type="ECO:0000256" key="8">
    <source>
        <dbReference type="ARBA" id="ARBA00023277"/>
    </source>
</evidence>
<dbReference type="RefSeq" id="WP_092648521.1">
    <property type="nucleotide sequence ID" value="NZ_LT629792.1"/>
</dbReference>
<dbReference type="PANTHER" id="PTHR43651">
    <property type="entry name" value="1,4-ALPHA-GLUCAN-BRANCHING ENZYME"/>
    <property type="match status" value="1"/>
</dbReference>
<dbReference type="InterPro" id="IPR006047">
    <property type="entry name" value="GH13_cat_dom"/>
</dbReference>
<evidence type="ECO:0000256" key="6">
    <source>
        <dbReference type="ARBA" id="ARBA00022490"/>
    </source>
</evidence>
<dbReference type="SMART" id="SM00642">
    <property type="entry name" value="Aamy"/>
    <property type="match status" value="1"/>
</dbReference>
<dbReference type="InterPro" id="IPR014756">
    <property type="entry name" value="Ig_E-set"/>
</dbReference>
<protein>
    <recommendedName>
        <fullName evidence="5 13">Malto-oligosyltrehalose trehalohydrolase</fullName>
        <shortName evidence="14">MTHase</shortName>
        <ecNumber evidence="4 13">3.2.1.141</ecNumber>
    </recommendedName>
    <alternativeName>
        <fullName evidence="11 14">4-alpha-D-((1-&gt;4)-alpha-D-glucano)trehalose trehalohydrolase</fullName>
    </alternativeName>
    <alternativeName>
        <fullName evidence="10 14">Maltooligosyl trehalose trehalohydrolase</fullName>
    </alternativeName>
</protein>
<keyword evidence="7 14" id="KW-0378">Hydrolase</keyword>
<dbReference type="PANTHER" id="PTHR43651:SF11">
    <property type="entry name" value="MALTO-OLIGOSYLTREHALOSE TREHALOHYDROLASE"/>
    <property type="match status" value="1"/>
</dbReference>
<keyword evidence="6" id="KW-0963">Cytoplasm</keyword>
<organism evidence="16 17">
    <name type="scientific">Schaalia radingae</name>
    <dbReference type="NCBI Taxonomy" id="131110"/>
    <lineage>
        <taxon>Bacteria</taxon>
        <taxon>Bacillati</taxon>
        <taxon>Actinomycetota</taxon>
        <taxon>Actinomycetes</taxon>
        <taxon>Actinomycetales</taxon>
        <taxon>Actinomycetaceae</taxon>
        <taxon>Schaalia</taxon>
    </lineage>
</organism>
<dbReference type="PIRSF" id="PIRSF006337">
    <property type="entry name" value="Trehalose_TreZ"/>
    <property type="match status" value="1"/>
</dbReference>
<evidence type="ECO:0000256" key="4">
    <source>
        <dbReference type="ARBA" id="ARBA00012268"/>
    </source>
</evidence>
<dbReference type="Gene3D" id="2.60.40.10">
    <property type="entry name" value="Immunoglobulins"/>
    <property type="match status" value="1"/>
</dbReference>
<comment type="catalytic activity">
    <reaction evidence="12 14">
        <text>hydrolysis of (1-&gt;4)-alpha-D-glucosidic linkage in 4-alpha-D-[(1-&gt;4)-alpha-D-glucanosyl]n trehalose to yield trehalose and (1-&gt;4)-alpha-D-glucan.</text>
        <dbReference type="EC" id="3.2.1.141"/>
    </reaction>
</comment>
<keyword evidence="8" id="KW-0119">Carbohydrate metabolism</keyword>
<dbReference type="Proteomes" id="UP000198976">
    <property type="component" value="Chromosome I"/>
</dbReference>
<evidence type="ECO:0000256" key="12">
    <source>
        <dbReference type="ARBA" id="ARBA00034013"/>
    </source>
</evidence>
<keyword evidence="9 14" id="KW-0326">Glycosidase</keyword>
<evidence type="ECO:0000259" key="15">
    <source>
        <dbReference type="SMART" id="SM00642"/>
    </source>
</evidence>
<evidence type="ECO:0000256" key="13">
    <source>
        <dbReference type="NCBIfam" id="TIGR02402"/>
    </source>
</evidence>
<evidence type="ECO:0000256" key="3">
    <source>
        <dbReference type="ARBA" id="ARBA00008061"/>
    </source>
</evidence>
<comment type="similarity">
    <text evidence="3 14">Belongs to the glycosyl hydrolase 13 family.</text>
</comment>
<sequence>MTRVWAPDAQSVDLVLADAQRPMSRAAGGWWDGPDLPDGTDYGFSLDGSDPLPDPRSFYQPYGVDGLSRSWDPSRHHWVASPGTSVLGNVIYELHVGTFTAEGTLISAIERLDHLRDLGVTTVELMPLAQFSGEFGWGYDGVDLFAVHRAYGGPDALVEFVNAAHERGLNVCIDVVLNHLGVWGNYLSMFAPYFHPTATGPWGPVLDLNGPEQRAYLIDVCRHWLITMHADALRLDAVHAIHDETDRHLLAELSQCVAQWSHDEGRPMTLIAESDLNQPSMVMPTSEGGMGMDAQWADDIHHALHVALTGEIDGYYGDFADTHALATVLENVFYHDGRYSTFRHQNWGAPVPATLDRRKFVVFSQDHDQVGNRAQGDRPSQVLSDAQLAASEAIILLSPFTPMLFMGEEWGTRTPFRFFADQEDDERAQLVREGRQKEFSEHGWSGDVPDPTSRTTVDHCVLDWSEPRDGRCRRMLEWARSMIHVRATAPGVRDGVCQRVTHEGDIVRMINGAVAVEADMNGDALPAADSHDWPRENGGHIGSLLASFPDQKGAAVRVWQWVGVPD</sequence>
<gene>
    <name evidence="16" type="ORF">SAMN04489714_0966</name>
</gene>
<dbReference type="Gene3D" id="3.20.20.80">
    <property type="entry name" value="Glycosidases"/>
    <property type="match status" value="1"/>
</dbReference>
<dbReference type="InterPro" id="IPR044901">
    <property type="entry name" value="Trehalose_TreZ_E-set_sf"/>
</dbReference>
<evidence type="ECO:0000256" key="1">
    <source>
        <dbReference type="ARBA" id="ARBA00004496"/>
    </source>
</evidence>